<dbReference type="InterPro" id="IPR036388">
    <property type="entry name" value="WH-like_DNA-bd_sf"/>
</dbReference>
<protein>
    <submittedName>
        <fullName evidence="10">Transcriptional regulatory protein ResD</fullName>
    </submittedName>
</protein>
<evidence type="ECO:0000256" key="5">
    <source>
        <dbReference type="ARBA" id="ARBA00023163"/>
    </source>
</evidence>
<dbReference type="Gene3D" id="1.10.10.10">
    <property type="entry name" value="Winged helix-like DNA-binding domain superfamily/Winged helix DNA-binding domain"/>
    <property type="match status" value="1"/>
</dbReference>
<dbReference type="PROSITE" id="PS50110">
    <property type="entry name" value="RESPONSE_REGULATORY"/>
    <property type="match status" value="1"/>
</dbReference>
<evidence type="ECO:0000256" key="6">
    <source>
        <dbReference type="PROSITE-ProRule" id="PRU00169"/>
    </source>
</evidence>
<dbReference type="InterPro" id="IPR001789">
    <property type="entry name" value="Sig_transdc_resp-reg_receiver"/>
</dbReference>
<gene>
    <name evidence="10" type="primary">resD</name>
    <name evidence="10" type="ORF">JTBM06_V1_80002</name>
</gene>
<evidence type="ECO:0000313" key="10">
    <source>
        <dbReference type="EMBL" id="VUX55678.1"/>
    </source>
</evidence>
<dbReference type="GO" id="GO:0032993">
    <property type="term" value="C:protein-DNA complex"/>
    <property type="evidence" value="ECO:0007669"/>
    <property type="project" value="TreeGrafter"/>
</dbReference>
<feature type="modified residue" description="4-aspartylphosphate" evidence="6">
    <location>
        <position position="55"/>
    </location>
</feature>
<evidence type="ECO:0000256" key="4">
    <source>
        <dbReference type="ARBA" id="ARBA00023125"/>
    </source>
</evidence>
<dbReference type="Gene3D" id="3.40.50.2300">
    <property type="match status" value="1"/>
</dbReference>
<keyword evidence="1 6" id="KW-0597">Phosphoprotein</keyword>
<dbReference type="SMART" id="SM00448">
    <property type="entry name" value="REC"/>
    <property type="match status" value="1"/>
</dbReference>
<dbReference type="CDD" id="cd00383">
    <property type="entry name" value="trans_reg_C"/>
    <property type="match status" value="1"/>
</dbReference>
<reference evidence="10" key="1">
    <citation type="submission" date="2019-07" db="EMBL/GenBank/DDBJ databases">
        <authorList>
            <person name="Weber M."/>
            <person name="Kostadinov I."/>
            <person name="Kostadinov D I."/>
        </authorList>
    </citation>
    <scope>NUCLEOTIDE SEQUENCE</scope>
    <source>
        <strain evidence="10">Gfbio:sag-sample-m06:053724c1-46a9-4a36-b237-ea2bf867836b</strain>
    </source>
</reference>
<dbReference type="SUPFAM" id="SSF52172">
    <property type="entry name" value="CheY-like"/>
    <property type="match status" value="1"/>
</dbReference>
<feature type="domain" description="Response regulatory" evidence="8">
    <location>
        <begin position="6"/>
        <end position="120"/>
    </location>
</feature>
<keyword evidence="5" id="KW-0804">Transcription</keyword>
<dbReference type="FunFam" id="3.40.50.2300:FF:000001">
    <property type="entry name" value="DNA-binding response regulator PhoB"/>
    <property type="match status" value="1"/>
</dbReference>
<evidence type="ECO:0000259" key="9">
    <source>
        <dbReference type="PROSITE" id="PS51755"/>
    </source>
</evidence>
<organism evidence="10">
    <name type="scientific">uncultured Woeseiaceae bacterium</name>
    <dbReference type="NCBI Taxonomy" id="1983305"/>
    <lineage>
        <taxon>Bacteria</taxon>
        <taxon>Pseudomonadati</taxon>
        <taxon>Pseudomonadota</taxon>
        <taxon>Gammaproteobacteria</taxon>
        <taxon>Woeseiales</taxon>
        <taxon>Woeseiaceae</taxon>
        <taxon>environmental samples</taxon>
    </lineage>
</organism>
<dbReference type="GO" id="GO:0000156">
    <property type="term" value="F:phosphorelay response regulator activity"/>
    <property type="evidence" value="ECO:0007669"/>
    <property type="project" value="TreeGrafter"/>
</dbReference>
<dbReference type="PANTHER" id="PTHR48111:SF21">
    <property type="entry name" value="DNA-BINDING DUAL MASTER TRANSCRIPTIONAL REGULATOR RPAA"/>
    <property type="match status" value="1"/>
</dbReference>
<evidence type="ECO:0000256" key="2">
    <source>
        <dbReference type="ARBA" id="ARBA00023012"/>
    </source>
</evidence>
<dbReference type="InterPro" id="IPR011006">
    <property type="entry name" value="CheY-like_superfamily"/>
</dbReference>
<dbReference type="SMART" id="SM00862">
    <property type="entry name" value="Trans_reg_C"/>
    <property type="match status" value="1"/>
</dbReference>
<evidence type="ECO:0000256" key="7">
    <source>
        <dbReference type="PROSITE-ProRule" id="PRU01091"/>
    </source>
</evidence>
<dbReference type="InterPro" id="IPR016032">
    <property type="entry name" value="Sig_transdc_resp-reg_C-effctor"/>
</dbReference>
<feature type="domain" description="OmpR/PhoB-type" evidence="9">
    <location>
        <begin position="130"/>
        <end position="231"/>
    </location>
</feature>
<keyword evidence="2" id="KW-0902">Two-component regulatory system</keyword>
<evidence type="ECO:0000256" key="3">
    <source>
        <dbReference type="ARBA" id="ARBA00023015"/>
    </source>
</evidence>
<accession>A0A7D9D230</accession>
<proteinExistence type="predicted"/>
<evidence type="ECO:0000259" key="8">
    <source>
        <dbReference type="PROSITE" id="PS50110"/>
    </source>
</evidence>
<keyword evidence="4 7" id="KW-0238">DNA-binding</keyword>
<dbReference type="InterPro" id="IPR039420">
    <property type="entry name" value="WalR-like"/>
</dbReference>
<dbReference type="InterPro" id="IPR001867">
    <property type="entry name" value="OmpR/PhoB-type_DNA-bd"/>
</dbReference>
<feature type="DNA-binding region" description="OmpR/PhoB-type" evidence="7">
    <location>
        <begin position="130"/>
        <end position="231"/>
    </location>
</feature>
<dbReference type="CDD" id="cd17574">
    <property type="entry name" value="REC_OmpR"/>
    <property type="match status" value="1"/>
</dbReference>
<dbReference type="EMBL" id="LR633967">
    <property type="protein sequence ID" value="VUX55678.1"/>
    <property type="molecule type" value="Genomic_DNA"/>
</dbReference>
<keyword evidence="3" id="KW-0805">Transcription regulation</keyword>
<name>A0A7D9D230_9GAMM</name>
<dbReference type="AlphaFoldDB" id="A0A7D9D230"/>
<evidence type="ECO:0000256" key="1">
    <source>
        <dbReference type="ARBA" id="ARBA00022553"/>
    </source>
</evidence>
<dbReference type="PANTHER" id="PTHR48111">
    <property type="entry name" value="REGULATOR OF RPOS"/>
    <property type="match status" value="1"/>
</dbReference>
<dbReference type="GO" id="GO:0005829">
    <property type="term" value="C:cytosol"/>
    <property type="evidence" value="ECO:0007669"/>
    <property type="project" value="TreeGrafter"/>
</dbReference>
<sequence length="234" mass="26348">MGRQISILVIEDEEAIREGLIDVLVFHKYEVDCAATGPEGLEKALTGKFDLILLDIMLPGMDGYEICDRIRAEDRNQPIIMLTAKTSDDEIIQGLKLGADDYVAKPFSIQQLVLRIEAVLRRSQVGLEQARTINLDNVEIDTENLTGLNGGEEITFTRREIEVLSYLAQHPDRPISREELLLKVWGYARNLDIETRTVDIHIAKLRRKIEADPKAPQNLVTVRGAGYRLVIEGS</sequence>
<dbReference type="PROSITE" id="PS51755">
    <property type="entry name" value="OMPR_PHOB"/>
    <property type="match status" value="1"/>
</dbReference>
<dbReference type="Pfam" id="PF00486">
    <property type="entry name" value="Trans_reg_C"/>
    <property type="match status" value="1"/>
</dbReference>
<dbReference type="SUPFAM" id="SSF46894">
    <property type="entry name" value="C-terminal effector domain of the bipartite response regulators"/>
    <property type="match status" value="1"/>
</dbReference>
<dbReference type="GO" id="GO:0006355">
    <property type="term" value="P:regulation of DNA-templated transcription"/>
    <property type="evidence" value="ECO:0007669"/>
    <property type="project" value="InterPro"/>
</dbReference>
<dbReference type="GO" id="GO:0000976">
    <property type="term" value="F:transcription cis-regulatory region binding"/>
    <property type="evidence" value="ECO:0007669"/>
    <property type="project" value="TreeGrafter"/>
</dbReference>
<dbReference type="Pfam" id="PF00072">
    <property type="entry name" value="Response_reg"/>
    <property type="match status" value="1"/>
</dbReference>